<dbReference type="GO" id="GO:0005524">
    <property type="term" value="F:ATP binding"/>
    <property type="evidence" value="ECO:0007669"/>
    <property type="project" value="UniProtKB-KW"/>
</dbReference>
<dbReference type="InterPro" id="IPR004358">
    <property type="entry name" value="Sig_transdc_His_kin-like_C"/>
</dbReference>
<dbReference type="InterPro" id="IPR000014">
    <property type="entry name" value="PAS"/>
</dbReference>
<dbReference type="STRING" id="1121326.CLMAG_54670"/>
<dbReference type="Pfam" id="PF02518">
    <property type="entry name" value="HATPase_c"/>
    <property type="match status" value="1"/>
</dbReference>
<evidence type="ECO:0000256" key="4">
    <source>
        <dbReference type="ARBA" id="ARBA00022679"/>
    </source>
</evidence>
<dbReference type="Pfam" id="PF00512">
    <property type="entry name" value="HisKA"/>
    <property type="match status" value="1"/>
</dbReference>
<dbReference type="SMART" id="SM00388">
    <property type="entry name" value="HisKA"/>
    <property type="match status" value="1"/>
</dbReference>
<dbReference type="InterPro" id="IPR003594">
    <property type="entry name" value="HATPase_dom"/>
</dbReference>
<keyword evidence="3" id="KW-0597">Phosphoprotein</keyword>
<dbReference type="GO" id="GO:0009927">
    <property type="term" value="F:histidine phosphotransfer kinase activity"/>
    <property type="evidence" value="ECO:0007669"/>
    <property type="project" value="TreeGrafter"/>
</dbReference>
<feature type="domain" description="Histidine kinase" evidence="9">
    <location>
        <begin position="153"/>
        <end position="376"/>
    </location>
</feature>
<keyword evidence="11" id="KW-1185">Reference proteome</keyword>
<dbReference type="PRINTS" id="PR00344">
    <property type="entry name" value="BCTRLSENSOR"/>
</dbReference>
<dbReference type="PANTHER" id="PTHR43047:SF72">
    <property type="entry name" value="OSMOSENSING HISTIDINE PROTEIN KINASE SLN1"/>
    <property type="match status" value="1"/>
</dbReference>
<evidence type="ECO:0000256" key="6">
    <source>
        <dbReference type="ARBA" id="ARBA00022777"/>
    </source>
</evidence>
<dbReference type="GO" id="GO:0005886">
    <property type="term" value="C:plasma membrane"/>
    <property type="evidence" value="ECO:0007669"/>
    <property type="project" value="TreeGrafter"/>
</dbReference>
<dbReference type="InterPro" id="IPR036890">
    <property type="entry name" value="HATPase_C_sf"/>
</dbReference>
<dbReference type="GO" id="GO:0000155">
    <property type="term" value="F:phosphorelay sensor kinase activity"/>
    <property type="evidence" value="ECO:0007669"/>
    <property type="project" value="InterPro"/>
</dbReference>
<evidence type="ECO:0000256" key="1">
    <source>
        <dbReference type="ARBA" id="ARBA00000085"/>
    </source>
</evidence>
<dbReference type="SUPFAM" id="SSF55785">
    <property type="entry name" value="PYP-like sensor domain (PAS domain)"/>
    <property type="match status" value="1"/>
</dbReference>
<dbReference type="Gene3D" id="3.30.450.20">
    <property type="entry name" value="PAS domain"/>
    <property type="match status" value="1"/>
</dbReference>
<comment type="catalytic activity">
    <reaction evidence="1">
        <text>ATP + protein L-histidine = ADP + protein N-phospho-L-histidine.</text>
        <dbReference type="EC" id="2.7.13.3"/>
    </reaction>
</comment>
<proteinExistence type="predicted"/>
<sequence>MFTKNQQFYDLIINRSSDAIAVISEGKYIFVNNKALEIFGTNNSSELIGNEFFDFINNENKEMVTQYVDQIYSESTTFISYECKIKGLNEKEVPVEIISSYILYNGNPSYISLIKNISSQKQINELENHVKENEKVISDTIEFNRQMMEFFANISHELKTPLNVILGAIQLLELPNNKGLSKSFDLTLNKYIGTMKQNCYRLLRIINNLIDVSKFDTGYFKLNLSNYNIVSVIEDITLSVADYIETSGVKLIFDTDTEEKIIAIDADKVERIILNLLSNAVKFTDAGDSILVRIEDKNESIIISVKDTGVGIPKDKLDIIFERFGQVDKTLSRNNEGSGIGLCLVKSLVGMHDGTIKVKSKIGEGSEFIIELPIRIVEETEVVESCLDQSNVEKINIEFSDIYS</sequence>
<gene>
    <name evidence="10" type="primary">pleC</name>
    <name evidence="10" type="ORF">CLMAG_54670</name>
</gene>
<dbReference type="InterPro" id="IPR035965">
    <property type="entry name" value="PAS-like_dom_sf"/>
</dbReference>
<dbReference type="PROSITE" id="PS50109">
    <property type="entry name" value="HIS_KIN"/>
    <property type="match status" value="1"/>
</dbReference>
<evidence type="ECO:0000256" key="2">
    <source>
        <dbReference type="ARBA" id="ARBA00012438"/>
    </source>
</evidence>
<dbReference type="OrthoDB" id="9813394at2"/>
<evidence type="ECO:0000259" key="9">
    <source>
        <dbReference type="PROSITE" id="PS50109"/>
    </source>
</evidence>
<dbReference type="SMART" id="SM00387">
    <property type="entry name" value="HATPase_c"/>
    <property type="match status" value="1"/>
</dbReference>
<evidence type="ECO:0000256" key="8">
    <source>
        <dbReference type="ARBA" id="ARBA00023012"/>
    </source>
</evidence>
<evidence type="ECO:0000313" key="11">
    <source>
        <dbReference type="Proteomes" id="UP000076603"/>
    </source>
</evidence>
<accession>A0A162R0S5</accession>
<keyword evidence="6" id="KW-0418">Kinase</keyword>
<keyword evidence="8" id="KW-0902">Two-component regulatory system</keyword>
<dbReference type="Gene3D" id="3.30.565.10">
    <property type="entry name" value="Histidine kinase-like ATPase, C-terminal domain"/>
    <property type="match status" value="1"/>
</dbReference>
<dbReference type="EC" id="2.7.13.3" evidence="2"/>
<evidence type="ECO:0000256" key="5">
    <source>
        <dbReference type="ARBA" id="ARBA00022741"/>
    </source>
</evidence>
<dbReference type="Gene3D" id="1.10.287.130">
    <property type="match status" value="1"/>
</dbReference>
<keyword evidence="7" id="KW-0067">ATP-binding</keyword>
<dbReference type="PANTHER" id="PTHR43047">
    <property type="entry name" value="TWO-COMPONENT HISTIDINE PROTEIN KINASE"/>
    <property type="match status" value="1"/>
</dbReference>
<keyword evidence="5" id="KW-0547">Nucleotide-binding</keyword>
<evidence type="ECO:0000256" key="7">
    <source>
        <dbReference type="ARBA" id="ARBA00022840"/>
    </source>
</evidence>
<dbReference type="Proteomes" id="UP000076603">
    <property type="component" value="Unassembled WGS sequence"/>
</dbReference>
<comment type="caution">
    <text evidence="10">The sequence shown here is derived from an EMBL/GenBank/DDBJ whole genome shotgun (WGS) entry which is preliminary data.</text>
</comment>
<dbReference type="SUPFAM" id="SSF47384">
    <property type="entry name" value="Homodimeric domain of signal transducing histidine kinase"/>
    <property type="match status" value="1"/>
</dbReference>
<evidence type="ECO:0000313" key="10">
    <source>
        <dbReference type="EMBL" id="KZL89249.1"/>
    </source>
</evidence>
<evidence type="ECO:0000256" key="3">
    <source>
        <dbReference type="ARBA" id="ARBA00022553"/>
    </source>
</evidence>
<dbReference type="Pfam" id="PF13426">
    <property type="entry name" value="PAS_9"/>
    <property type="match status" value="1"/>
</dbReference>
<reference evidence="10 11" key="1">
    <citation type="submission" date="2016-04" db="EMBL/GenBank/DDBJ databases">
        <title>Genome sequence of Clostridium magnum DSM 2767.</title>
        <authorList>
            <person name="Poehlein A."/>
            <person name="Uhlig R."/>
            <person name="Fischer R."/>
            <person name="Bahl H."/>
            <person name="Daniel R."/>
        </authorList>
    </citation>
    <scope>NUCLEOTIDE SEQUENCE [LARGE SCALE GENOMIC DNA]</scope>
    <source>
        <strain evidence="10 11">DSM 2767</strain>
    </source>
</reference>
<dbReference type="EMBL" id="LWAE01000010">
    <property type="protein sequence ID" value="KZL89249.1"/>
    <property type="molecule type" value="Genomic_DNA"/>
</dbReference>
<keyword evidence="4 10" id="KW-0808">Transferase</keyword>
<dbReference type="InterPro" id="IPR036097">
    <property type="entry name" value="HisK_dim/P_sf"/>
</dbReference>
<dbReference type="AlphaFoldDB" id="A0A162R0S5"/>
<dbReference type="SUPFAM" id="SSF55874">
    <property type="entry name" value="ATPase domain of HSP90 chaperone/DNA topoisomerase II/histidine kinase"/>
    <property type="match status" value="1"/>
</dbReference>
<dbReference type="FunFam" id="3.30.565.10:FF:000037">
    <property type="entry name" value="Hybrid sensor histidine kinase/response regulator"/>
    <property type="match status" value="1"/>
</dbReference>
<dbReference type="InterPro" id="IPR005467">
    <property type="entry name" value="His_kinase_dom"/>
</dbReference>
<dbReference type="CDD" id="cd00082">
    <property type="entry name" value="HisKA"/>
    <property type="match status" value="1"/>
</dbReference>
<dbReference type="NCBIfam" id="TIGR00229">
    <property type="entry name" value="sensory_box"/>
    <property type="match status" value="1"/>
</dbReference>
<name>A0A162R0S5_9CLOT</name>
<protein>
    <recommendedName>
        <fullName evidence="2">histidine kinase</fullName>
        <ecNumber evidence="2">2.7.13.3</ecNumber>
    </recommendedName>
</protein>
<dbReference type="InterPro" id="IPR003661">
    <property type="entry name" value="HisK_dim/P_dom"/>
</dbReference>
<organism evidence="10 11">
    <name type="scientific">Clostridium magnum DSM 2767</name>
    <dbReference type="NCBI Taxonomy" id="1121326"/>
    <lineage>
        <taxon>Bacteria</taxon>
        <taxon>Bacillati</taxon>
        <taxon>Bacillota</taxon>
        <taxon>Clostridia</taxon>
        <taxon>Eubacteriales</taxon>
        <taxon>Clostridiaceae</taxon>
        <taxon>Clostridium</taxon>
    </lineage>
</organism>
<dbReference type="RefSeq" id="WP_082832098.1">
    <property type="nucleotide sequence ID" value="NZ_FQXL01000041.1"/>
</dbReference>
<dbReference type="PATRIC" id="fig|1121326.3.peg.5536"/>